<evidence type="ECO:0000256" key="4">
    <source>
        <dbReference type="SAM" id="SignalP"/>
    </source>
</evidence>
<evidence type="ECO:0000256" key="3">
    <source>
        <dbReference type="PROSITE-ProRule" id="PRU00339"/>
    </source>
</evidence>
<dbReference type="RefSeq" id="WP_169342796.1">
    <property type="nucleotide sequence ID" value="NZ_JABBJJ010000004.1"/>
</dbReference>
<dbReference type="InterPro" id="IPR024983">
    <property type="entry name" value="CHAT_dom"/>
</dbReference>
<reference evidence="6 7" key="1">
    <citation type="submission" date="2020-04" db="EMBL/GenBank/DDBJ databases">
        <title>Draft genome of Pyxidicoccus fallax type strain.</title>
        <authorList>
            <person name="Whitworth D.E."/>
        </authorList>
    </citation>
    <scope>NUCLEOTIDE SEQUENCE [LARGE SCALE GENOMIC DNA]</scope>
    <source>
        <strain evidence="6 7">DSM 14698</strain>
    </source>
</reference>
<dbReference type="AlphaFoldDB" id="A0A848L9I7"/>
<dbReference type="PANTHER" id="PTHR45641:SF19">
    <property type="entry name" value="NEPHROCYSTIN-3"/>
    <property type="match status" value="1"/>
</dbReference>
<name>A0A848L9I7_9BACT</name>
<protein>
    <submittedName>
        <fullName evidence="6">CHAT domain-containing protein</fullName>
    </submittedName>
</protein>
<feature type="repeat" description="TPR" evidence="3">
    <location>
        <begin position="113"/>
        <end position="146"/>
    </location>
</feature>
<dbReference type="InterPro" id="IPR011990">
    <property type="entry name" value="TPR-like_helical_dom_sf"/>
</dbReference>
<dbReference type="SUPFAM" id="SSF48452">
    <property type="entry name" value="TPR-like"/>
    <property type="match status" value="2"/>
</dbReference>
<dbReference type="InterPro" id="IPR019734">
    <property type="entry name" value="TPR_rpt"/>
</dbReference>
<accession>A0A848L9I7</accession>
<evidence type="ECO:0000256" key="2">
    <source>
        <dbReference type="ARBA" id="ARBA00022803"/>
    </source>
</evidence>
<comment type="caution">
    <text evidence="6">The sequence shown here is derived from an EMBL/GenBank/DDBJ whole genome shotgun (WGS) entry which is preliminary data.</text>
</comment>
<dbReference type="PANTHER" id="PTHR45641">
    <property type="entry name" value="TETRATRICOPEPTIDE REPEAT PROTEIN (AFU_ORTHOLOGUE AFUA_6G03870)"/>
    <property type="match status" value="1"/>
</dbReference>
<gene>
    <name evidence="6" type="ORF">HG543_01380</name>
</gene>
<dbReference type="Pfam" id="PF12770">
    <property type="entry name" value="CHAT"/>
    <property type="match status" value="1"/>
</dbReference>
<keyword evidence="2 3" id="KW-0802">TPR repeat</keyword>
<dbReference type="SMART" id="SM00028">
    <property type="entry name" value="TPR"/>
    <property type="match status" value="5"/>
</dbReference>
<organism evidence="6 7">
    <name type="scientific">Pyxidicoccus fallax</name>
    <dbReference type="NCBI Taxonomy" id="394095"/>
    <lineage>
        <taxon>Bacteria</taxon>
        <taxon>Pseudomonadati</taxon>
        <taxon>Myxococcota</taxon>
        <taxon>Myxococcia</taxon>
        <taxon>Myxococcales</taxon>
        <taxon>Cystobacterineae</taxon>
        <taxon>Myxococcaceae</taxon>
        <taxon>Pyxidicoccus</taxon>
    </lineage>
</organism>
<dbReference type="PROSITE" id="PS50005">
    <property type="entry name" value="TPR"/>
    <property type="match status" value="1"/>
</dbReference>
<dbReference type="Gene3D" id="1.25.40.10">
    <property type="entry name" value="Tetratricopeptide repeat domain"/>
    <property type="match status" value="1"/>
</dbReference>
<proteinExistence type="predicted"/>
<evidence type="ECO:0000256" key="1">
    <source>
        <dbReference type="ARBA" id="ARBA00022737"/>
    </source>
</evidence>
<dbReference type="EMBL" id="JABBJJ010000004">
    <property type="protein sequence ID" value="NMO13515.1"/>
    <property type="molecule type" value="Genomic_DNA"/>
</dbReference>
<keyword evidence="4" id="KW-0732">Signal</keyword>
<keyword evidence="1" id="KW-0677">Repeat</keyword>
<keyword evidence="7" id="KW-1185">Reference proteome</keyword>
<evidence type="ECO:0000313" key="7">
    <source>
        <dbReference type="Proteomes" id="UP000518300"/>
    </source>
</evidence>
<dbReference type="PRINTS" id="PR00381">
    <property type="entry name" value="KINESINLIGHT"/>
</dbReference>
<feature type="chain" id="PRO_5032936677" evidence="4">
    <location>
        <begin position="20"/>
        <end position="808"/>
    </location>
</feature>
<dbReference type="Pfam" id="PF13424">
    <property type="entry name" value="TPR_12"/>
    <property type="match status" value="2"/>
</dbReference>
<evidence type="ECO:0000259" key="5">
    <source>
        <dbReference type="Pfam" id="PF12770"/>
    </source>
</evidence>
<feature type="domain" description="CHAT" evidence="5">
    <location>
        <begin position="457"/>
        <end position="790"/>
    </location>
</feature>
<sequence length="808" mass="87820">MRPALTWMAVAVLCCASGAADGEARLVEAEVAFARAKELHAAGRYSEALVQGEHARVLREAVLGSSHPEVARCLDLLGVLHQLQGDPTGAESLLRRGLAIREAALGRSHPDVASSLDHLASLYKAQGAYEQAAPLYERALAIQEAALGKHHPAIASTLHNLALVFARPGSINKAEQAYARALKIVEVTQGRNHPYVAELLNDLARLRMADARLDDALPPLRRAFAISELRLRREALGFSESRLAHFIAHLRTQEELLYELLRAAPDDDDVRHLALTAALMRKGRSVEQIADTSRTAFLRVSAQDRDTFKRLRGLRSELASLSLQGPGPLTPGDYRQRLEELASRGDALEAELAMRSAPLRALTSLPPPEYIVRRVAAALPKSSVLVEFVAYMDRAILRKPGTQEPRTPQLRYLALVLFPDGHIRAADLGPAALIDSAAARMRDALANRDADFLFSTRELYQRVLRPLWRFLDGTQHVFLAPDGQLGLVPFAALHNGHQFLVDVHDFTYLTSGRDLMPRAWNVAPSQSVVVLADPDFNSPAPLPTDKTELAERSAPVERFFSTLRADVAERPWAPLPGTRGEAEAIQRMVPGAQLFLGPAATKERLLHVSAPGVLHLATHGFFLEDATVQEATRAVGHFGALGEDPHAASPADPLLRSGLILAGARAATLGASGADRPPPDNAMVTALELAGLNLWGTQLVVLSACDTGRGDVKLGQGVYGLRRAFIAAGAETVVMSLWKVNDAITRVLMEGYYRHLLAGQGRATALHQAMRELRRIHPHPHYWAPFITAGQNAPLRVLSFGPLKSSGK</sequence>
<evidence type="ECO:0000313" key="6">
    <source>
        <dbReference type="EMBL" id="NMO13515.1"/>
    </source>
</evidence>
<dbReference type="Proteomes" id="UP000518300">
    <property type="component" value="Unassembled WGS sequence"/>
</dbReference>
<feature type="signal peptide" evidence="4">
    <location>
        <begin position="1"/>
        <end position="19"/>
    </location>
</feature>